<feature type="domain" description="Fe/B12 periplasmic-binding" evidence="7">
    <location>
        <begin position="101"/>
        <end position="363"/>
    </location>
</feature>
<dbReference type="Gene3D" id="3.40.50.1980">
    <property type="entry name" value="Nitrogenase molybdenum iron protein domain"/>
    <property type="match status" value="2"/>
</dbReference>
<dbReference type="SUPFAM" id="SSF53807">
    <property type="entry name" value="Helical backbone' metal receptor"/>
    <property type="match status" value="1"/>
</dbReference>
<sequence>MRRAPLALASLAVVAALVLSGCTSTGNETADKGGQEQAAGGGGAGDNKSGIATGQEGFQNVRALTSELGTDAAPGEFPRTVTNITENETVGETEIPAKPERVVVLDTGELDNMIALGIEPIAYAHSESMTAMPDYLDTGDAVDLGAYESLDLEQLKNLEPDLIIGTSLRIDDDGLKAKLQDIAPTVLAVRPGVTWKENFTLFAAAVGEEEKAAEIMADYDAHVAQVGEDVVEANGGESPSISMLRFMAGRIRLYGNDSFIGVILQDAGLKRPEMEDIDELAAEISPEEVTLAAGDWLFWGTYGEADSTDQAAVVDGPLWGEIPAVKNGGVVEEINDDIWYLGLGTLGADLVLDQLDDFAAAAK</sequence>
<name>A0A367Y263_9MICO</name>
<dbReference type="GO" id="GO:1901678">
    <property type="term" value="P:iron coordination entity transport"/>
    <property type="evidence" value="ECO:0007669"/>
    <property type="project" value="UniProtKB-ARBA"/>
</dbReference>
<evidence type="ECO:0000256" key="2">
    <source>
        <dbReference type="ARBA" id="ARBA00008814"/>
    </source>
</evidence>
<evidence type="ECO:0000313" key="9">
    <source>
        <dbReference type="Proteomes" id="UP000253508"/>
    </source>
</evidence>
<dbReference type="PROSITE" id="PS50983">
    <property type="entry name" value="FE_B12_PBP"/>
    <property type="match status" value="1"/>
</dbReference>
<dbReference type="GO" id="GO:0030288">
    <property type="term" value="C:outer membrane-bounded periplasmic space"/>
    <property type="evidence" value="ECO:0007669"/>
    <property type="project" value="TreeGrafter"/>
</dbReference>
<dbReference type="PANTHER" id="PTHR30532:SF1">
    <property type="entry name" value="IRON(3+)-HYDROXAMATE-BINDING PROTEIN FHUD"/>
    <property type="match status" value="1"/>
</dbReference>
<dbReference type="Proteomes" id="UP000253508">
    <property type="component" value="Unassembled WGS sequence"/>
</dbReference>
<evidence type="ECO:0000259" key="7">
    <source>
        <dbReference type="PROSITE" id="PS50983"/>
    </source>
</evidence>
<comment type="subcellular location">
    <subcellularLocation>
        <location evidence="1">Cell envelope</location>
    </subcellularLocation>
</comment>
<gene>
    <name evidence="8" type="ORF">DTO57_07450</name>
</gene>
<comment type="caution">
    <text evidence="8">The sequence shown here is derived from an EMBL/GenBank/DDBJ whole genome shotgun (WGS) entry which is preliminary data.</text>
</comment>
<dbReference type="EMBL" id="QORO01000002">
    <property type="protein sequence ID" value="RCK59976.1"/>
    <property type="molecule type" value="Genomic_DNA"/>
</dbReference>
<feature type="chain" id="PRO_5039521471" evidence="6">
    <location>
        <begin position="27"/>
        <end position="363"/>
    </location>
</feature>
<organism evidence="8 9">
    <name type="scientific">Microbacterium sorbitolivorans</name>
    <dbReference type="NCBI Taxonomy" id="1867410"/>
    <lineage>
        <taxon>Bacteria</taxon>
        <taxon>Bacillati</taxon>
        <taxon>Actinomycetota</taxon>
        <taxon>Actinomycetes</taxon>
        <taxon>Micrococcales</taxon>
        <taxon>Microbacteriaceae</taxon>
        <taxon>Microbacterium</taxon>
    </lineage>
</organism>
<keyword evidence="9" id="KW-1185">Reference proteome</keyword>
<dbReference type="InterPro" id="IPR051313">
    <property type="entry name" value="Bact_iron-sidero_bind"/>
</dbReference>
<dbReference type="AlphaFoldDB" id="A0A367Y263"/>
<dbReference type="InterPro" id="IPR002491">
    <property type="entry name" value="ABC_transptr_periplasmic_BD"/>
</dbReference>
<protein>
    <submittedName>
        <fullName evidence="8">Iron-siderophore ABC transporter substrate-binding protein</fullName>
    </submittedName>
</protein>
<dbReference type="OrthoDB" id="9793175at2"/>
<dbReference type="Pfam" id="PF01497">
    <property type="entry name" value="Peripla_BP_2"/>
    <property type="match status" value="1"/>
</dbReference>
<dbReference type="PROSITE" id="PS51257">
    <property type="entry name" value="PROKAR_LIPOPROTEIN"/>
    <property type="match status" value="1"/>
</dbReference>
<comment type="similarity">
    <text evidence="2">Belongs to the bacterial solute-binding protein 8 family.</text>
</comment>
<feature type="region of interest" description="Disordered" evidence="5">
    <location>
        <begin position="25"/>
        <end position="53"/>
    </location>
</feature>
<evidence type="ECO:0000256" key="6">
    <source>
        <dbReference type="SAM" id="SignalP"/>
    </source>
</evidence>
<feature type="signal peptide" evidence="6">
    <location>
        <begin position="1"/>
        <end position="26"/>
    </location>
</feature>
<evidence type="ECO:0000256" key="1">
    <source>
        <dbReference type="ARBA" id="ARBA00004196"/>
    </source>
</evidence>
<evidence type="ECO:0000256" key="5">
    <source>
        <dbReference type="SAM" id="MobiDB-lite"/>
    </source>
</evidence>
<reference evidence="8 9" key="1">
    <citation type="submission" date="2018-07" db="EMBL/GenBank/DDBJ databases">
        <title>Microbacterium endoborsara sp. nov., a novel actinobacterium isolated from Borszczowia aralocaspica.</title>
        <authorList>
            <person name="An D."/>
        </authorList>
    </citation>
    <scope>NUCLEOTIDE SEQUENCE [LARGE SCALE GENOMIC DNA]</scope>
    <source>
        <strain evidence="8 9">C1.15228</strain>
    </source>
</reference>
<evidence type="ECO:0000256" key="4">
    <source>
        <dbReference type="ARBA" id="ARBA00022729"/>
    </source>
</evidence>
<accession>A0A367Y263</accession>
<evidence type="ECO:0000256" key="3">
    <source>
        <dbReference type="ARBA" id="ARBA00022448"/>
    </source>
</evidence>
<evidence type="ECO:0000313" key="8">
    <source>
        <dbReference type="EMBL" id="RCK59976.1"/>
    </source>
</evidence>
<dbReference type="CDD" id="cd01146">
    <property type="entry name" value="FhuD"/>
    <property type="match status" value="1"/>
</dbReference>
<dbReference type="PANTHER" id="PTHR30532">
    <property type="entry name" value="IRON III DICITRATE-BINDING PERIPLASMIC PROTEIN"/>
    <property type="match status" value="1"/>
</dbReference>
<keyword evidence="4 6" id="KW-0732">Signal</keyword>
<proteinExistence type="inferred from homology"/>
<dbReference type="RefSeq" id="WP_114117590.1">
    <property type="nucleotide sequence ID" value="NZ_BMHU01000003.1"/>
</dbReference>
<keyword evidence="3" id="KW-0813">Transport</keyword>